<feature type="transmembrane region" description="Helical" evidence="1">
    <location>
        <begin position="67"/>
        <end position="85"/>
    </location>
</feature>
<keyword evidence="1" id="KW-0812">Transmembrane</keyword>
<dbReference type="Pfam" id="PF03596">
    <property type="entry name" value="Cad"/>
    <property type="match status" value="1"/>
</dbReference>
<organism evidence="2 3">
    <name type="scientific">Nitrospirillum amazonense</name>
    <dbReference type="NCBI Taxonomy" id="28077"/>
    <lineage>
        <taxon>Bacteria</taxon>
        <taxon>Pseudomonadati</taxon>
        <taxon>Pseudomonadota</taxon>
        <taxon>Alphaproteobacteria</taxon>
        <taxon>Rhodospirillales</taxon>
        <taxon>Azospirillaceae</taxon>
        <taxon>Nitrospirillum</taxon>
    </lineage>
</organism>
<dbReference type="Proteomes" id="UP000315751">
    <property type="component" value="Unassembled WGS sequence"/>
</dbReference>
<dbReference type="OrthoDB" id="7995400at2"/>
<evidence type="ECO:0000313" key="3">
    <source>
        <dbReference type="Proteomes" id="UP000315751"/>
    </source>
</evidence>
<dbReference type="AlphaFoldDB" id="A0A560HBU8"/>
<keyword evidence="1" id="KW-1133">Transmembrane helix</keyword>
<sequence>MDTLFLCAGAATVFAATNIDDLFVLVALFAGERWRHRDIVVGQFLGIAILVAAGLMGALAALVVRPAWLGLLGLVPLALGIRLLWPALPDDDDGAAPATGGAWTVAAVTVAGGGDNIGVYVPLFSTQSAGEIVVTVAVFAVLTGGWLAFARWLATHPAAGPPIRRWGRLLLPWVLIGVGAWVIADAGTVPLVRSWLGL</sequence>
<evidence type="ECO:0000256" key="1">
    <source>
        <dbReference type="SAM" id="Phobius"/>
    </source>
</evidence>
<dbReference type="RefSeq" id="WP_145730929.1">
    <property type="nucleotide sequence ID" value="NZ_VITR01000004.1"/>
</dbReference>
<feature type="transmembrane region" description="Helical" evidence="1">
    <location>
        <begin position="39"/>
        <end position="60"/>
    </location>
</feature>
<keyword evidence="1" id="KW-0472">Membrane</keyword>
<keyword evidence="3" id="KW-1185">Reference proteome</keyword>
<comment type="caution">
    <text evidence="2">The sequence shown here is derived from an EMBL/GenBank/DDBJ whole genome shotgun (WGS) entry which is preliminary data.</text>
</comment>
<reference evidence="2 3" key="1">
    <citation type="submission" date="2019-06" db="EMBL/GenBank/DDBJ databases">
        <title>Genomic Encyclopedia of Type Strains, Phase IV (KMG-V): Genome sequencing to study the core and pangenomes of soil and plant-associated prokaryotes.</title>
        <authorList>
            <person name="Whitman W."/>
        </authorList>
    </citation>
    <scope>NUCLEOTIDE SEQUENCE [LARGE SCALE GENOMIC DNA]</scope>
    <source>
        <strain evidence="2 3">BR 11622</strain>
    </source>
</reference>
<dbReference type="InterPro" id="IPR004676">
    <property type="entry name" value="Cd-R_transporter"/>
</dbReference>
<name>A0A560HBU8_9PROT</name>
<dbReference type="EMBL" id="VITR01000004">
    <property type="protein sequence ID" value="TWB43848.1"/>
    <property type="molecule type" value="Genomic_DNA"/>
</dbReference>
<feature type="transmembrane region" description="Helical" evidence="1">
    <location>
        <begin position="132"/>
        <end position="154"/>
    </location>
</feature>
<proteinExistence type="predicted"/>
<feature type="transmembrane region" description="Helical" evidence="1">
    <location>
        <begin position="166"/>
        <end position="184"/>
    </location>
</feature>
<gene>
    <name evidence="2" type="ORF">FBZ90_104236</name>
</gene>
<protein>
    <submittedName>
        <fullName evidence="2">Cadmium resistance protein CadD (Predicted permease)</fullName>
    </submittedName>
</protein>
<evidence type="ECO:0000313" key="2">
    <source>
        <dbReference type="EMBL" id="TWB43848.1"/>
    </source>
</evidence>
<accession>A0A560HBU8</accession>